<evidence type="ECO:0000313" key="1">
    <source>
        <dbReference type="EMBL" id="OTP98587.1"/>
    </source>
</evidence>
<sequence length="72" mass="8803">MIMIFIFNKLILINKLTANCFWTQRVKIHLMITIIHQMVVAKYFELIRIKIDYFQSDSSHYIMLDKFLLNDY</sequence>
<dbReference type="Proteomes" id="UP000194800">
    <property type="component" value="Unassembled WGS sequence"/>
</dbReference>
<name>A0A242NGU3_9GAMM</name>
<dbReference type="AlphaFoldDB" id="A0A242NGU3"/>
<evidence type="ECO:0000313" key="3">
    <source>
        <dbReference type="Proteomes" id="UP000194800"/>
    </source>
</evidence>
<comment type="caution">
    <text evidence="1">The sequence shown here is derived from an EMBL/GenBank/DDBJ whole genome shotgun (WGS) entry which is preliminary data.</text>
</comment>
<protein>
    <submittedName>
        <fullName evidence="1">Uncharacterized protein</fullName>
    </submittedName>
</protein>
<accession>A0A242NGU3</accession>
<dbReference type="Proteomes" id="UP000194977">
    <property type="component" value="Unassembled WGS sequence"/>
</dbReference>
<dbReference type="EMBL" id="NART01000109">
    <property type="protein sequence ID" value="OTQ08112.1"/>
    <property type="molecule type" value="Genomic_DNA"/>
</dbReference>
<reference evidence="3 4" key="1">
    <citation type="submission" date="2017-03" db="EMBL/GenBank/DDBJ databases">
        <title>Comparative genomics of honeybee gut symbionts reveal geographically distinct and subgroup specific antibiotic resistance.</title>
        <authorList>
            <person name="Ludvigsen J."/>
            <person name="Porcellato D."/>
            <person name="Labee-Lund T.M."/>
            <person name="Amdam G.V."/>
            <person name="Rudi K."/>
        </authorList>
    </citation>
    <scope>NUCLEOTIDE SEQUENCE [LARGE SCALE GENOMIC DNA]</scope>
    <source>
        <strain evidence="1 4">A-7-12</strain>
        <strain evidence="2 3">A-9-12</strain>
    </source>
</reference>
<evidence type="ECO:0000313" key="4">
    <source>
        <dbReference type="Proteomes" id="UP000194977"/>
    </source>
</evidence>
<evidence type="ECO:0000313" key="2">
    <source>
        <dbReference type="EMBL" id="OTQ08112.1"/>
    </source>
</evidence>
<gene>
    <name evidence="2" type="ORF">B6C91_13385</name>
    <name evidence="1" type="ORF">B6D08_10515</name>
</gene>
<proteinExistence type="predicted"/>
<organism evidence="1 4">
    <name type="scientific">Gilliamella apicola</name>
    <dbReference type="NCBI Taxonomy" id="1196095"/>
    <lineage>
        <taxon>Bacteria</taxon>
        <taxon>Pseudomonadati</taxon>
        <taxon>Pseudomonadota</taxon>
        <taxon>Gammaproteobacteria</taxon>
        <taxon>Orbales</taxon>
        <taxon>Orbaceae</taxon>
        <taxon>Gilliamella</taxon>
    </lineage>
</organism>
<keyword evidence="3" id="KW-1185">Reference proteome</keyword>
<dbReference type="EMBL" id="NARP01000028">
    <property type="protein sequence ID" value="OTP98587.1"/>
    <property type="molecule type" value="Genomic_DNA"/>
</dbReference>